<dbReference type="GO" id="GO:0005737">
    <property type="term" value="C:cytoplasm"/>
    <property type="evidence" value="ECO:0007669"/>
    <property type="project" value="TreeGrafter"/>
</dbReference>
<dbReference type="GO" id="GO:0046040">
    <property type="term" value="P:IMP metabolic process"/>
    <property type="evidence" value="ECO:0007669"/>
    <property type="project" value="TreeGrafter"/>
</dbReference>
<evidence type="ECO:0000256" key="5">
    <source>
        <dbReference type="ARBA" id="ARBA00022741"/>
    </source>
</evidence>
<dbReference type="InterPro" id="IPR042109">
    <property type="entry name" value="Adenylosuccinate_synth_dom1"/>
</dbReference>
<keyword evidence="8" id="KW-0342">GTP-binding</keyword>
<dbReference type="FunFam" id="3.90.170.10:FF:000001">
    <property type="entry name" value="Adenylosuccinate synthetase"/>
    <property type="match status" value="1"/>
</dbReference>
<dbReference type="EMBL" id="UINC01000977">
    <property type="protein sequence ID" value="SUZ66165.1"/>
    <property type="molecule type" value="Genomic_DNA"/>
</dbReference>
<reference evidence="9" key="1">
    <citation type="submission" date="2018-05" db="EMBL/GenBank/DDBJ databases">
        <authorList>
            <person name="Lanie J.A."/>
            <person name="Ng W.-L."/>
            <person name="Kazmierczak K.M."/>
            <person name="Andrzejewski T.M."/>
            <person name="Davidsen T.M."/>
            <person name="Wayne K.J."/>
            <person name="Tettelin H."/>
            <person name="Glass J.I."/>
            <person name="Rusch D."/>
            <person name="Podicherti R."/>
            <person name="Tsui H.-C.T."/>
            <person name="Winkler M.E."/>
        </authorList>
    </citation>
    <scope>NUCLEOTIDE SEQUENCE</scope>
</reference>
<dbReference type="FunFam" id="1.10.300.10:FF:000001">
    <property type="entry name" value="Adenylosuccinate synthetase"/>
    <property type="match status" value="1"/>
</dbReference>
<keyword evidence="7" id="KW-0460">Magnesium</keyword>
<dbReference type="PROSITE" id="PS00513">
    <property type="entry name" value="ADENYLOSUCCIN_SYN_2"/>
    <property type="match status" value="1"/>
</dbReference>
<evidence type="ECO:0000313" key="9">
    <source>
        <dbReference type="EMBL" id="SUZ66165.1"/>
    </source>
</evidence>
<dbReference type="HAMAP" id="MF_00011">
    <property type="entry name" value="Adenylosucc_synth"/>
    <property type="match status" value="1"/>
</dbReference>
<protein>
    <recommendedName>
        <fullName evidence="10">Adenylosuccinate synthetase</fullName>
    </recommendedName>
</protein>
<gene>
    <name evidence="9" type="ORF">METZ01_LOCUS19019</name>
</gene>
<accession>A0A381PGN1</accession>
<evidence type="ECO:0000256" key="2">
    <source>
        <dbReference type="ARBA" id="ARBA00011738"/>
    </source>
</evidence>
<dbReference type="GO" id="GO:0005525">
    <property type="term" value="F:GTP binding"/>
    <property type="evidence" value="ECO:0007669"/>
    <property type="project" value="UniProtKB-KW"/>
</dbReference>
<dbReference type="Gene3D" id="3.40.440.10">
    <property type="entry name" value="Adenylosuccinate Synthetase, subunit A, domain 1"/>
    <property type="match status" value="1"/>
</dbReference>
<dbReference type="SUPFAM" id="SSF52540">
    <property type="entry name" value="P-loop containing nucleoside triphosphate hydrolases"/>
    <property type="match status" value="1"/>
</dbReference>
<dbReference type="InterPro" id="IPR042110">
    <property type="entry name" value="Adenylosuccinate_synth_dom2"/>
</dbReference>
<dbReference type="InterPro" id="IPR042111">
    <property type="entry name" value="Adenylosuccinate_synth_dom3"/>
</dbReference>
<dbReference type="PROSITE" id="PS01266">
    <property type="entry name" value="ADENYLOSUCCIN_SYN_1"/>
    <property type="match status" value="1"/>
</dbReference>
<evidence type="ECO:0000256" key="3">
    <source>
        <dbReference type="ARBA" id="ARBA00022598"/>
    </source>
</evidence>
<dbReference type="GO" id="GO:0046872">
    <property type="term" value="F:metal ion binding"/>
    <property type="evidence" value="ECO:0007669"/>
    <property type="project" value="UniProtKB-KW"/>
</dbReference>
<keyword evidence="3" id="KW-0436">Ligase</keyword>
<dbReference type="Gene3D" id="1.10.300.10">
    <property type="entry name" value="Adenylosuccinate Synthetase, subunit A, domain 2"/>
    <property type="match status" value="1"/>
</dbReference>
<comment type="cofactor">
    <cofactor evidence="1">
        <name>Mg(2+)</name>
        <dbReference type="ChEBI" id="CHEBI:18420"/>
    </cofactor>
</comment>
<dbReference type="InterPro" id="IPR027417">
    <property type="entry name" value="P-loop_NTPase"/>
</dbReference>
<dbReference type="AlphaFoldDB" id="A0A381PGN1"/>
<dbReference type="InterPro" id="IPR018220">
    <property type="entry name" value="Adenylosuccin_syn_GTP-bd"/>
</dbReference>
<dbReference type="InterPro" id="IPR001114">
    <property type="entry name" value="Adenylosuccinate_synthetase"/>
</dbReference>
<dbReference type="NCBIfam" id="NF002223">
    <property type="entry name" value="PRK01117.1"/>
    <property type="match status" value="1"/>
</dbReference>
<dbReference type="GO" id="GO:0044208">
    <property type="term" value="P:'de novo' AMP biosynthetic process"/>
    <property type="evidence" value="ECO:0007669"/>
    <property type="project" value="TreeGrafter"/>
</dbReference>
<evidence type="ECO:0000256" key="1">
    <source>
        <dbReference type="ARBA" id="ARBA00001946"/>
    </source>
</evidence>
<name>A0A381PGN1_9ZZZZ</name>
<dbReference type="PANTHER" id="PTHR11846">
    <property type="entry name" value="ADENYLOSUCCINATE SYNTHETASE"/>
    <property type="match status" value="1"/>
</dbReference>
<comment type="subunit">
    <text evidence="2">Homodimer.</text>
</comment>
<dbReference type="NCBIfam" id="TIGR00184">
    <property type="entry name" value="purA"/>
    <property type="match status" value="1"/>
</dbReference>
<keyword evidence="4" id="KW-0479">Metal-binding</keyword>
<dbReference type="SMART" id="SM00788">
    <property type="entry name" value="Adenylsucc_synt"/>
    <property type="match status" value="1"/>
</dbReference>
<proteinExistence type="inferred from homology"/>
<dbReference type="PANTHER" id="PTHR11846:SF0">
    <property type="entry name" value="ADENYLOSUCCINATE SYNTHETASE"/>
    <property type="match status" value="1"/>
</dbReference>
<evidence type="ECO:0000256" key="4">
    <source>
        <dbReference type="ARBA" id="ARBA00022723"/>
    </source>
</evidence>
<sequence>VPGSIVVGTQWGDEGKGRVVDIVAKECAYVVRYQGGHNAGHTLVVDGEVFALQLIPSGILYDHVVPIIGNGVVIDPRVLLNEIDTLAAKDVDCQRLMLSPQAHLVLPYHQILDELAESRRGDNKIGTTKRGIGPAYADKASRIGIRVEDLLDPEHLRARLHSALAEKNVILRDVYGHEGLDPDQLADELIDEIAPRVAPYIGDTVGHLHEALHAGERVLFEGAQATFLDLDHGTYPFVTSSNPIAGYALVGSGIGPGAIDQVIGIAKAYLTRVGAGPFVTELHDEIGDHLVDVGHEYGTNTGRRRRTGWFDAVMARQAVRLNACTEIALTKLDVLDQLETIKVCVAYEVDGRRYEYLPHLRRLHDKATPVYAEFPGWCTDLSGATERHDLPREAIDYISFLERQMGVPIRFVCVGPGREQYLRFAA</sequence>
<dbReference type="Pfam" id="PF00709">
    <property type="entry name" value="Adenylsucc_synt"/>
    <property type="match status" value="1"/>
</dbReference>
<dbReference type="InterPro" id="IPR033128">
    <property type="entry name" value="Adenylosuccin_syn_Lys_AS"/>
</dbReference>
<keyword evidence="5" id="KW-0547">Nucleotide-binding</keyword>
<evidence type="ECO:0000256" key="7">
    <source>
        <dbReference type="ARBA" id="ARBA00022842"/>
    </source>
</evidence>
<dbReference type="GO" id="GO:0004019">
    <property type="term" value="F:adenylosuccinate synthase activity"/>
    <property type="evidence" value="ECO:0007669"/>
    <property type="project" value="InterPro"/>
</dbReference>
<keyword evidence="6" id="KW-0658">Purine biosynthesis</keyword>
<feature type="non-terminal residue" evidence="9">
    <location>
        <position position="1"/>
    </location>
</feature>
<dbReference type="CDD" id="cd03108">
    <property type="entry name" value="AdSS"/>
    <property type="match status" value="1"/>
</dbReference>
<organism evidence="9">
    <name type="scientific">marine metagenome</name>
    <dbReference type="NCBI Taxonomy" id="408172"/>
    <lineage>
        <taxon>unclassified sequences</taxon>
        <taxon>metagenomes</taxon>
        <taxon>ecological metagenomes</taxon>
    </lineage>
</organism>
<dbReference type="Gene3D" id="3.90.170.10">
    <property type="entry name" value="Adenylosuccinate Synthetase, subunit A, domain 3"/>
    <property type="match status" value="1"/>
</dbReference>
<evidence type="ECO:0008006" key="10">
    <source>
        <dbReference type="Google" id="ProtNLM"/>
    </source>
</evidence>
<evidence type="ECO:0000256" key="8">
    <source>
        <dbReference type="ARBA" id="ARBA00023134"/>
    </source>
</evidence>
<evidence type="ECO:0000256" key="6">
    <source>
        <dbReference type="ARBA" id="ARBA00022755"/>
    </source>
</evidence>